<gene>
    <name evidence="1" type="ORF">HUJ06_016873</name>
</gene>
<keyword evidence="2" id="KW-1185">Reference proteome</keyword>
<protein>
    <submittedName>
        <fullName evidence="1">Uncharacterized protein</fullName>
    </submittedName>
</protein>
<organism evidence="1 2">
    <name type="scientific">Nelumbo nucifera</name>
    <name type="common">Sacred lotus</name>
    <dbReference type="NCBI Taxonomy" id="4432"/>
    <lineage>
        <taxon>Eukaryota</taxon>
        <taxon>Viridiplantae</taxon>
        <taxon>Streptophyta</taxon>
        <taxon>Embryophyta</taxon>
        <taxon>Tracheophyta</taxon>
        <taxon>Spermatophyta</taxon>
        <taxon>Magnoliopsida</taxon>
        <taxon>Proteales</taxon>
        <taxon>Nelumbonaceae</taxon>
        <taxon>Nelumbo</taxon>
    </lineage>
</organism>
<dbReference type="Proteomes" id="UP000607653">
    <property type="component" value="Unassembled WGS sequence"/>
</dbReference>
<name>A0A822ZVM8_NELNU</name>
<reference evidence="1 2" key="1">
    <citation type="journal article" date="2020" name="Mol. Biol. Evol.">
        <title>Distinct Expression and Methylation Patterns for Genes with Different Fates following a Single Whole-Genome Duplication in Flowering Plants.</title>
        <authorList>
            <person name="Shi T."/>
            <person name="Rahmani R.S."/>
            <person name="Gugger P.F."/>
            <person name="Wang M."/>
            <person name="Li H."/>
            <person name="Zhang Y."/>
            <person name="Li Z."/>
            <person name="Wang Q."/>
            <person name="Van de Peer Y."/>
            <person name="Marchal K."/>
            <person name="Chen J."/>
        </authorList>
    </citation>
    <scope>NUCLEOTIDE SEQUENCE [LARGE SCALE GENOMIC DNA]</scope>
    <source>
        <tissue evidence="1">Leaf</tissue>
    </source>
</reference>
<comment type="caution">
    <text evidence="1">The sequence shown here is derived from an EMBL/GenBank/DDBJ whole genome shotgun (WGS) entry which is preliminary data.</text>
</comment>
<evidence type="ECO:0000313" key="2">
    <source>
        <dbReference type="Proteomes" id="UP000607653"/>
    </source>
</evidence>
<evidence type="ECO:0000313" key="1">
    <source>
        <dbReference type="EMBL" id="DAD46936.1"/>
    </source>
</evidence>
<accession>A0A822ZVM8</accession>
<dbReference type="EMBL" id="DUZY01000008">
    <property type="protein sequence ID" value="DAD46936.1"/>
    <property type="molecule type" value="Genomic_DNA"/>
</dbReference>
<dbReference type="AlphaFoldDB" id="A0A822ZVM8"/>
<sequence length="110" mass="13131">MGRHRRKDDGNCMWKERIREWDALSELFAAYERRSNDTVASLVGHCLWKEIREWDTSPIVGHHMWKEIKEWDTSLERLYHSPPHRLPVIACGWRSDDTIASLLVYCRLPI</sequence>
<proteinExistence type="predicted"/>